<dbReference type="Pfam" id="PF03883">
    <property type="entry name" value="H2O2_YaaD"/>
    <property type="match status" value="1"/>
</dbReference>
<evidence type="ECO:0000313" key="1">
    <source>
        <dbReference type="EMBL" id="RKR73808.1"/>
    </source>
</evidence>
<proteinExistence type="predicted"/>
<sequence>MLFLLPPSETKREGGSCAPLDFSALSFPSLERQRRSLATAVVRLARDADASMHALKIGERLRFEVDRNRALKTSPTLPALQRYTGVAFDPIGADDMTQEQTAWAGEHLAIHSALFGVVGALDPIPAYRLSHDSRLPSLVEKGVSLRSVWARPVARALASRGRPIVDLRSESYTELGPAPEGSAYVRVVSDDGGRRRALNHFNKKTKGTLVRMLLRSRPEVDSVRDFVDWAGGEGIVVEQAGDELVVVSESVLDE</sequence>
<protein>
    <recommendedName>
        <fullName evidence="3">Peroxide stress protein YaaA</fullName>
    </recommendedName>
</protein>
<dbReference type="Proteomes" id="UP000280008">
    <property type="component" value="Unassembled WGS sequence"/>
</dbReference>
<dbReference type="EMBL" id="RBKS01000001">
    <property type="protein sequence ID" value="RKR73808.1"/>
    <property type="molecule type" value="Genomic_DNA"/>
</dbReference>
<evidence type="ECO:0000313" key="2">
    <source>
        <dbReference type="Proteomes" id="UP000280008"/>
    </source>
</evidence>
<reference evidence="1 2" key="1">
    <citation type="submission" date="2018-10" db="EMBL/GenBank/DDBJ databases">
        <title>Sequencing the genomes of 1000 actinobacteria strains.</title>
        <authorList>
            <person name="Klenk H.-P."/>
        </authorList>
    </citation>
    <scope>NUCLEOTIDE SEQUENCE [LARGE SCALE GENOMIC DNA]</scope>
    <source>
        <strain evidence="1 2">DSM 17894</strain>
    </source>
</reference>
<dbReference type="PANTHER" id="PTHR30283:SF4">
    <property type="entry name" value="PEROXIDE STRESS RESISTANCE PROTEIN YAAA"/>
    <property type="match status" value="1"/>
</dbReference>
<dbReference type="GO" id="GO:0005829">
    <property type="term" value="C:cytosol"/>
    <property type="evidence" value="ECO:0007669"/>
    <property type="project" value="TreeGrafter"/>
</dbReference>
<name>A0A495IE78_9MICO</name>
<dbReference type="AlphaFoldDB" id="A0A495IE78"/>
<gene>
    <name evidence="1" type="ORF">C8E83_0905</name>
</gene>
<keyword evidence="2" id="KW-1185">Reference proteome</keyword>
<comment type="caution">
    <text evidence="1">The sequence shown here is derived from an EMBL/GenBank/DDBJ whole genome shotgun (WGS) entry which is preliminary data.</text>
</comment>
<organism evidence="1 2">
    <name type="scientific">Frondihabitans australicus</name>
    <dbReference type="NCBI Taxonomy" id="386892"/>
    <lineage>
        <taxon>Bacteria</taxon>
        <taxon>Bacillati</taxon>
        <taxon>Actinomycetota</taxon>
        <taxon>Actinomycetes</taxon>
        <taxon>Micrococcales</taxon>
        <taxon>Microbacteriaceae</taxon>
        <taxon>Frondihabitans</taxon>
    </lineage>
</organism>
<dbReference type="PANTHER" id="PTHR30283">
    <property type="entry name" value="PEROXIDE STRESS RESPONSE PROTEIN YAAA"/>
    <property type="match status" value="1"/>
</dbReference>
<dbReference type="OrthoDB" id="3210767at2"/>
<evidence type="ECO:0008006" key="3">
    <source>
        <dbReference type="Google" id="ProtNLM"/>
    </source>
</evidence>
<accession>A0A495IE78</accession>
<dbReference type="InterPro" id="IPR005583">
    <property type="entry name" value="YaaA"/>
</dbReference>
<dbReference type="GO" id="GO:0033194">
    <property type="term" value="P:response to hydroperoxide"/>
    <property type="evidence" value="ECO:0007669"/>
    <property type="project" value="TreeGrafter"/>
</dbReference>
<dbReference type="RefSeq" id="WP_121368631.1">
    <property type="nucleotide sequence ID" value="NZ_RBKS01000001.1"/>
</dbReference>